<evidence type="ECO:0000256" key="1">
    <source>
        <dbReference type="SAM" id="Phobius"/>
    </source>
</evidence>
<keyword evidence="1" id="KW-0472">Membrane</keyword>
<organism evidence="2 3">
    <name type="scientific">Kiloniella laminariae</name>
    <dbReference type="NCBI Taxonomy" id="454162"/>
    <lineage>
        <taxon>Bacteria</taxon>
        <taxon>Pseudomonadati</taxon>
        <taxon>Pseudomonadota</taxon>
        <taxon>Alphaproteobacteria</taxon>
        <taxon>Rhodospirillales</taxon>
        <taxon>Kiloniellaceae</taxon>
        <taxon>Kiloniella</taxon>
    </lineage>
</organism>
<name>A0ABT4LMJ6_9PROT</name>
<feature type="transmembrane region" description="Helical" evidence="1">
    <location>
        <begin position="6"/>
        <end position="30"/>
    </location>
</feature>
<keyword evidence="3" id="KW-1185">Reference proteome</keyword>
<proteinExistence type="predicted"/>
<keyword evidence="1" id="KW-0812">Transmembrane</keyword>
<dbReference type="EMBL" id="JAPWGY010000003">
    <property type="protein sequence ID" value="MCZ4281187.1"/>
    <property type="molecule type" value="Genomic_DNA"/>
</dbReference>
<dbReference type="RefSeq" id="WP_269423359.1">
    <property type="nucleotide sequence ID" value="NZ_JAPWGY010000003.1"/>
</dbReference>
<reference evidence="2" key="1">
    <citation type="submission" date="2022-12" db="EMBL/GenBank/DDBJ databases">
        <title>Bacterial isolates from different developmental stages of Nematostella vectensis.</title>
        <authorList>
            <person name="Fraune S."/>
        </authorList>
    </citation>
    <scope>NUCLEOTIDE SEQUENCE</scope>
    <source>
        <strain evidence="2">G21630-S1</strain>
    </source>
</reference>
<gene>
    <name evidence="2" type="ORF">O4H49_10390</name>
</gene>
<evidence type="ECO:0000313" key="2">
    <source>
        <dbReference type="EMBL" id="MCZ4281187.1"/>
    </source>
</evidence>
<sequence>MVLDAAWAAIIGAAVGSLITVAGSAGIDWVSGHRARLLAKKRKTRLLRMLSDGKFKWRSLSQLSASVGASESATMELLIEIDARASLQNPLMWALLSRAPWSNDVQPTE</sequence>
<comment type="caution">
    <text evidence="2">The sequence shown here is derived from an EMBL/GenBank/DDBJ whole genome shotgun (WGS) entry which is preliminary data.</text>
</comment>
<evidence type="ECO:0000313" key="3">
    <source>
        <dbReference type="Proteomes" id="UP001069802"/>
    </source>
</evidence>
<protein>
    <submittedName>
        <fullName evidence="2">Uncharacterized protein</fullName>
    </submittedName>
</protein>
<keyword evidence="1" id="KW-1133">Transmembrane helix</keyword>
<dbReference type="Proteomes" id="UP001069802">
    <property type="component" value="Unassembled WGS sequence"/>
</dbReference>
<accession>A0ABT4LMJ6</accession>